<evidence type="ECO:0000313" key="6">
    <source>
        <dbReference type="EMBL" id="GAG36176.1"/>
    </source>
</evidence>
<dbReference type="PROSITE" id="PS01131">
    <property type="entry name" value="RRNA_A_DIMETH"/>
    <property type="match status" value="1"/>
</dbReference>
<evidence type="ECO:0000256" key="1">
    <source>
        <dbReference type="ARBA" id="ARBA00022603"/>
    </source>
</evidence>
<protein>
    <recommendedName>
        <fullName evidence="5">Ribosomal RNA adenine methylase transferase N-terminal domain-containing protein</fullName>
    </recommendedName>
</protein>
<dbReference type="EMBL" id="BARS01044438">
    <property type="protein sequence ID" value="GAG36176.1"/>
    <property type="molecule type" value="Genomic_DNA"/>
</dbReference>
<feature type="non-terminal residue" evidence="6">
    <location>
        <position position="133"/>
    </location>
</feature>
<evidence type="ECO:0000256" key="2">
    <source>
        <dbReference type="ARBA" id="ARBA00022679"/>
    </source>
</evidence>
<dbReference type="Gene3D" id="3.40.50.150">
    <property type="entry name" value="Vaccinia Virus protein VP39"/>
    <property type="match status" value="1"/>
</dbReference>
<organism evidence="6">
    <name type="scientific">marine sediment metagenome</name>
    <dbReference type="NCBI Taxonomy" id="412755"/>
    <lineage>
        <taxon>unclassified sequences</taxon>
        <taxon>metagenomes</taxon>
        <taxon>ecological metagenomes</taxon>
    </lineage>
</organism>
<dbReference type="AlphaFoldDB" id="X0YH71"/>
<reference evidence="6" key="1">
    <citation type="journal article" date="2014" name="Front. Microbiol.">
        <title>High frequency of phylogenetically diverse reductive dehalogenase-homologous genes in deep subseafloor sedimentary metagenomes.</title>
        <authorList>
            <person name="Kawai M."/>
            <person name="Futagami T."/>
            <person name="Toyoda A."/>
            <person name="Takaki Y."/>
            <person name="Nishi S."/>
            <person name="Hori S."/>
            <person name="Arai W."/>
            <person name="Tsubouchi T."/>
            <person name="Morono Y."/>
            <person name="Uchiyama I."/>
            <person name="Ito T."/>
            <person name="Fujiyama A."/>
            <person name="Inagaki F."/>
            <person name="Takami H."/>
        </authorList>
    </citation>
    <scope>NUCLEOTIDE SEQUENCE</scope>
    <source>
        <strain evidence="6">Expedition CK06-06</strain>
    </source>
</reference>
<dbReference type="GO" id="GO:0003723">
    <property type="term" value="F:RNA binding"/>
    <property type="evidence" value="ECO:0007669"/>
    <property type="project" value="UniProtKB-KW"/>
</dbReference>
<gene>
    <name evidence="6" type="ORF">S01H1_67136</name>
</gene>
<dbReference type="InterPro" id="IPR029063">
    <property type="entry name" value="SAM-dependent_MTases_sf"/>
</dbReference>
<keyword evidence="4" id="KW-0694">RNA-binding</keyword>
<dbReference type="Pfam" id="PF00398">
    <property type="entry name" value="RrnaAD"/>
    <property type="match status" value="1"/>
</dbReference>
<dbReference type="CDD" id="cd02440">
    <property type="entry name" value="AdoMet_MTases"/>
    <property type="match status" value="1"/>
</dbReference>
<dbReference type="PANTHER" id="PTHR11727">
    <property type="entry name" value="DIMETHYLADENOSINE TRANSFERASE"/>
    <property type="match status" value="1"/>
</dbReference>
<dbReference type="PROSITE" id="PS51689">
    <property type="entry name" value="SAM_RNA_A_N6_MT"/>
    <property type="match status" value="1"/>
</dbReference>
<name>X0YH71_9ZZZZ</name>
<feature type="domain" description="Ribosomal RNA adenine methylase transferase N-terminal" evidence="5">
    <location>
        <begin position="48"/>
        <end position="133"/>
    </location>
</feature>
<accession>X0YH71</accession>
<comment type="caution">
    <text evidence="6">The sequence shown here is derived from an EMBL/GenBank/DDBJ whole genome shotgun (WGS) entry which is preliminary data.</text>
</comment>
<dbReference type="SUPFAM" id="SSF53335">
    <property type="entry name" value="S-adenosyl-L-methionine-dependent methyltransferases"/>
    <property type="match status" value="1"/>
</dbReference>
<dbReference type="InterPro" id="IPR001737">
    <property type="entry name" value="KsgA/Erm"/>
</dbReference>
<dbReference type="GO" id="GO:0005829">
    <property type="term" value="C:cytosol"/>
    <property type="evidence" value="ECO:0007669"/>
    <property type="project" value="TreeGrafter"/>
</dbReference>
<dbReference type="GO" id="GO:0000179">
    <property type="term" value="F:rRNA (adenine-N6,N6-)-dimethyltransferase activity"/>
    <property type="evidence" value="ECO:0007669"/>
    <property type="project" value="InterPro"/>
</dbReference>
<keyword evidence="2" id="KW-0808">Transferase</keyword>
<dbReference type="SMART" id="SM00650">
    <property type="entry name" value="rADc"/>
    <property type="match status" value="1"/>
</dbReference>
<proteinExistence type="predicted"/>
<dbReference type="InterPro" id="IPR020598">
    <property type="entry name" value="rRNA_Ade_methylase_Trfase_N"/>
</dbReference>
<evidence type="ECO:0000256" key="3">
    <source>
        <dbReference type="ARBA" id="ARBA00022691"/>
    </source>
</evidence>
<keyword evidence="3" id="KW-0949">S-adenosyl-L-methionine</keyword>
<keyword evidence="1" id="KW-0489">Methyltransferase</keyword>
<dbReference type="PANTHER" id="PTHR11727:SF7">
    <property type="entry name" value="DIMETHYLADENOSINE TRANSFERASE-RELATED"/>
    <property type="match status" value="1"/>
</dbReference>
<dbReference type="InterPro" id="IPR020596">
    <property type="entry name" value="rRNA_Ade_Mease_Trfase_CS"/>
</dbReference>
<evidence type="ECO:0000259" key="5">
    <source>
        <dbReference type="SMART" id="SM00650"/>
    </source>
</evidence>
<evidence type="ECO:0000256" key="4">
    <source>
        <dbReference type="ARBA" id="ARBA00022884"/>
    </source>
</evidence>
<sequence>MKVTKKTVHRRRSLKTEPLLAQTRGLLRRFDLKTRKSLGQHFLIDEEVLKLIAAAAELTSTDVIVEIGPGLGVLTKELARQAGWVIAVELDNKLAAILKQTLASFNNVIIINEDMLQLDPAALLQEQRARFSP</sequence>